<protein>
    <submittedName>
        <fullName evidence="1">Uncharacterized protein</fullName>
    </submittedName>
</protein>
<organism evidence="1 2">
    <name type="scientific">Mycena belliarum</name>
    <dbReference type="NCBI Taxonomy" id="1033014"/>
    <lineage>
        <taxon>Eukaryota</taxon>
        <taxon>Fungi</taxon>
        <taxon>Dikarya</taxon>
        <taxon>Basidiomycota</taxon>
        <taxon>Agaricomycotina</taxon>
        <taxon>Agaricomycetes</taxon>
        <taxon>Agaricomycetidae</taxon>
        <taxon>Agaricales</taxon>
        <taxon>Marasmiineae</taxon>
        <taxon>Mycenaceae</taxon>
        <taxon>Mycena</taxon>
    </lineage>
</organism>
<dbReference type="EMBL" id="JARJCN010000044">
    <property type="protein sequence ID" value="KAJ7082742.1"/>
    <property type="molecule type" value="Genomic_DNA"/>
</dbReference>
<name>A0AAD6TZ95_9AGAR</name>
<proteinExistence type="predicted"/>
<dbReference type="AlphaFoldDB" id="A0AAD6TZ95"/>
<sequence>MKRAALRLQASWSWTARASPTTPCSRFSACARARPHRNYQYVCSRLLAMSGLSLAASHFRHRALRSERSRVYPLLMPI</sequence>
<evidence type="ECO:0000313" key="1">
    <source>
        <dbReference type="EMBL" id="KAJ7082742.1"/>
    </source>
</evidence>
<keyword evidence="2" id="KW-1185">Reference proteome</keyword>
<dbReference type="Proteomes" id="UP001222325">
    <property type="component" value="Unassembled WGS sequence"/>
</dbReference>
<accession>A0AAD6TZ95</accession>
<evidence type="ECO:0000313" key="2">
    <source>
        <dbReference type="Proteomes" id="UP001222325"/>
    </source>
</evidence>
<comment type="caution">
    <text evidence="1">The sequence shown here is derived from an EMBL/GenBank/DDBJ whole genome shotgun (WGS) entry which is preliminary data.</text>
</comment>
<reference evidence="1" key="1">
    <citation type="submission" date="2023-03" db="EMBL/GenBank/DDBJ databases">
        <title>Massive genome expansion in bonnet fungi (Mycena s.s.) driven by repeated elements and novel gene families across ecological guilds.</title>
        <authorList>
            <consortium name="Lawrence Berkeley National Laboratory"/>
            <person name="Harder C.B."/>
            <person name="Miyauchi S."/>
            <person name="Viragh M."/>
            <person name="Kuo A."/>
            <person name="Thoen E."/>
            <person name="Andreopoulos B."/>
            <person name="Lu D."/>
            <person name="Skrede I."/>
            <person name="Drula E."/>
            <person name="Henrissat B."/>
            <person name="Morin E."/>
            <person name="Kohler A."/>
            <person name="Barry K."/>
            <person name="LaButti K."/>
            <person name="Morin E."/>
            <person name="Salamov A."/>
            <person name="Lipzen A."/>
            <person name="Mereny Z."/>
            <person name="Hegedus B."/>
            <person name="Baldrian P."/>
            <person name="Stursova M."/>
            <person name="Weitz H."/>
            <person name="Taylor A."/>
            <person name="Grigoriev I.V."/>
            <person name="Nagy L.G."/>
            <person name="Martin F."/>
            <person name="Kauserud H."/>
        </authorList>
    </citation>
    <scope>NUCLEOTIDE SEQUENCE</scope>
    <source>
        <strain evidence="1">CBHHK173m</strain>
    </source>
</reference>
<gene>
    <name evidence="1" type="ORF">B0H15DRAFT_852607</name>
</gene>